<dbReference type="EMBL" id="WHWC01000005">
    <property type="protein sequence ID" value="KAG8382532.1"/>
    <property type="molecule type" value="Genomic_DNA"/>
</dbReference>
<proteinExistence type="predicted"/>
<evidence type="ECO:0000313" key="2">
    <source>
        <dbReference type="Proteomes" id="UP000826271"/>
    </source>
</evidence>
<gene>
    <name evidence="1" type="ORF">BUALT_Bualt05G0087200</name>
</gene>
<comment type="caution">
    <text evidence="1">The sequence shown here is derived from an EMBL/GenBank/DDBJ whole genome shotgun (WGS) entry which is preliminary data.</text>
</comment>
<name>A0AAV6XR42_9LAMI</name>
<keyword evidence="2" id="KW-1185">Reference proteome</keyword>
<sequence>MGMNNKALMMRHLWTIISQHPNSIWVEWIYSNCLRRYSIWTINIVASSSWGWRQLLKIRESIQVFCTYKIGKGDRFWLWMEPWGSIGALLNIFPTIPRTLGIPQEAKLLVVINGEEWNWSRRRAAVTRMVRENLPQIHSSREDAVVWNLTTHGRFTTNLAREAIRTHQESNRGITFLEV</sequence>
<accession>A0AAV6XR42</accession>
<reference evidence="1" key="1">
    <citation type="submission" date="2019-10" db="EMBL/GenBank/DDBJ databases">
        <authorList>
            <person name="Zhang R."/>
            <person name="Pan Y."/>
            <person name="Wang J."/>
            <person name="Ma R."/>
            <person name="Yu S."/>
        </authorList>
    </citation>
    <scope>NUCLEOTIDE SEQUENCE</scope>
    <source>
        <strain evidence="1">LA-IB0</strain>
        <tissue evidence="1">Leaf</tissue>
    </source>
</reference>
<dbReference type="AlphaFoldDB" id="A0AAV6XR42"/>
<evidence type="ECO:0000313" key="1">
    <source>
        <dbReference type="EMBL" id="KAG8382532.1"/>
    </source>
</evidence>
<dbReference type="Proteomes" id="UP000826271">
    <property type="component" value="Unassembled WGS sequence"/>
</dbReference>
<protein>
    <submittedName>
        <fullName evidence="1">Uncharacterized protein</fullName>
    </submittedName>
</protein>
<organism evidence="1 2">
    <name type="scientific">Buddleja alternifolia</name>
    <dbReference type="NCBI Taxonomy" id="168488"/>
    <lineage>
        <taxon>Eukaryota</taxon>
        <taxon>Viridiplantae</taxon>
        <taxon>Streptophyta</taxon>
        <taxon>Embryophyta</taxon>
        <taxon>Tracheophyta</taxon>
        <taxon>Spermatophyta</taxon>
        <taxon>Magnoliopsida</taxon>
        <taxon>eudicotyledons</taxon>
        <taxon>Gunneridae</taxon>
        <taxon>Pentapetalae</taxon>
        <taxon>asterids</taxon>
        <taxon>lamiids</taxon>
        <taxon>Lamiales</taxon>
        <taxon>Scrophulariaceae</taxon>
        <taxon>Buddlejeae</taxon>
        <taxon>Buddleja</taxon>
    </lineage>
</organism>